<dbReference type="AlphaFoldDB" id="X0TBW2"/>
<feature type="non-terminal residue" evidence="1">
    <location>
        <position position="82"/>
    </location>
</feature>
<dbReference type="EMBL" id="BARS01001133">
    <property type="protein sequence ID" value="GAF85677.1"/>
    <property type="molecule type" value="Genomic_DNA"/>
</dbReference>
<gene>
    <name evidence="1" type="ORF">S01H1_02371</name>
</gene>
<organism evidence="1">
    <name type="scientific">marine sediment metagenome</name>
    <dbReference type="NCBI Taxonomy" id="412755"/>
    <lineage>
        <taxon>unclassified sequences</taxon>
        <taxon>metagenomes</taxon>
        <taxon>ecological metagenomes</taxon>
    </lineage>
</organism>
<name>X0TBW2_9ZZZZ</name>
<protein>
    <submittedName>
        <fullName evidence="1">Uncharacterized protein</fullName>
    </submittedName>
</protein>
<reference evidence="1" key="1">
    <citation type="journal article" date="2014" name="Front. Microbiol.">
        <title>High frequency of phylogenetically diverse reductive dehalogenase-homologous genes in deep subseafloor sedimentary metagenomes.</title>
        <authorList>
            <person name="Kawai M."/>
            <person name="Futagami T."/>
            <person name="Toyoda A."/>
            <person name="Takaki Y."/>
            <person name="Nishi S."/>
            <person name="Hori S."/>
            <person name="Arai W."/>
            <person name="Tsubouchi T."/>
            <person name="Morono Y."/>
            <person name="Uchiyama I."/>
            <person name="Ito T."/>
            <person name="Fujiyama A."/>
            <person name="Inagaki F."/>
            <person name="Takami H."/>
        </authorList>
    </citation>
    <scope>NUCLEOTIDE SEQUENCE</scope>
    <source>
        <strain evidence="1">Expedition CK06-06</strain>
    </source>
</reference>
<sequence>MIDVSEPLPESTVGFKTIHHIKSDEKYIGYVEASYLQKKDVKAFKRLKRKLKVGQPFGVQVFIDVEKSGVTASTLGKEGLLE</sequence>
<proteinExistence type="predicted"/>
<evidence type="ECO:0000313" key="1">
    <source>
        <dbReference type="EMBL" id="GAF85677.1"/>
    </source>
</evidence>
<accession>X0TBW2</accession>
<comment type="caution">
    <text evidence="1">The sequence shown here is derived from an EMBL/GenBank/DDBJ whole genome shotgun (WGS) entry which is preliminary data.</text>
</comment>